<dbReference type="AlphaFoldDB" id="A0A081ATJ0"/>
<accession>A0A081ATJ0</accession>
<proteinExistence type="predicted"/>
<reference evidence="1 2" key="1">
    <citation type="submission" date="2013-11" db="EMBL/GenBank/DDBJ databases">
        <title>The Genome Sequence of Phytophthora parasitica P1976.</title>
        <authorList>
            <consortium name="The Broad Institute Genomics Platform"/>
            <person name="Russ C."/>
            <person name="Tyler B."/>
            <person name="Panabieres F."/>
            <person name="Shan W."/>
            <person name="Tripathy S."/>
            <person name="Grunwald N."/>
            <person name="Machado M."/>
            <person name="Johnson C.S."/>
            <person name="Walker B."/>
            <person name="Young S."/>
            <person name="Zeng Q."/>
            <person name="Gargeya S."/>
            <person name="Fitzgerald M."/>
            <person name="Haas B."/>
            <person name="Abouelleil A."/>
            <person name="Allen A.W."/>
            <person name="Alvarado L."/>
            <person name="Arachchi H.M."/>
            <person name="Berlin A.M."/>
            <person name="Chapman S.B."/>
            <person name="Gainer-Dewar J."/>
            <person name="Goldberg J."/>
            <person name="Griggs A."/>
            <person name="Gujja S."/>
            <person name="Hansen M."/>
            <person name="Howarth C."/>
            <person name="Imamovic A."/>
            <person name="Ireland A."/>
            <person name="Larimer J."/>
            <person name="McCowan C."/>
            <person name="Murphy C."/>
            <person name="Pearson M."/>
            <person name="Poon T.W."/>
            <person name="Priest M."/>
            <person name="Roberts A."/>
            <person name="Saif S."/>
            <person name="Shea T."/>
            <person name="Sisk P."/>
            <person name="Sykes S."/>
            <person name="Wortman J."/>
            <person name="Nusbaum C."/>
            <person name="Birren B."/>
        </authorList>
    </citation>
    <scope>NUCLEOTIDE SEQUENCE [LARGE SCALE GENOMIC DNA]</scope>
    <source>
        <strain evidence="1 2">P1976</strain>
    </source>
</reference>
<dbReference type="OrthoDB" id="128013at2759"/>
<dbReference type="Proteomes" id="UP000028582">
    <property type="component" value="Unassembled WGS sequence"/>
</dbReference>
<name>A0A081ATJ0_PHYNI</name>
<protein>
    <submittedName>
        <fullName evidence="1">Uncharacterized protein</fullName>
    </submittedName>
</protein>
<gene>
    <name evidence="1" type="ORF">F444_03625</name>
</gene>
<evidence type="ECO:0000313" key="1">
    <source>
        <dbReference type="EMBL" id="ETO82201.1"/>
    </source>
</evidence>
<dbReference type="EMBL" id="ANJA01000747">
    <property type="protein sequence ID" value="ETO82201.1"/>
    <property type="molecule type" value="Genomic_DNA"/>
</dbReference>
<comment type="caution">
    <text evidence="1">The sequence shown here is derived from an EMBL/GenBank/DDBJ whole genome shotgun (WGS) entry which is preliminary data.</text>
</comment>
<organism evidence="1 2">
    <name type="scientific">Phytophthora nicotianae P1976</name>
    <dbReference type="NCBI Taxonomy" id="1317066"/>
    <lineage>
        <taxon>Eukaryota</taxon>
        <taxon>Sar</taxon>
        <taxon>Stramenopiles</taxon>
        <taxon>Oomycota</taxon>
        <taxon>Peronosporomycetes</taxon>
        <taxon>Peronosporales</taxon>
        <taxon>Peronosporaceae</taxon>
        <taxon>Phytophthora</taxon>
    </lineage>
</organism>
<sequence length="115" mass="12647">MTMITTLIAGFTTSEAINRATPDATTAIPYLRVGKVRIKDGNRTGEVVVVFHDGSEKATISDDAYAMTQLDTGHSAATEERAMLTGSWVRALKNFIKNPVLFAKMFSAARKERFF</sequence>
<evidence type="ECO:0000313" key="2">
    <source>
        <dbReference type="Proteomes" id="UP000028582"/>
    </source>
</evidence>